<dbReference type="GeneID" id="90644533"/>
<dbReference type="SUPFAM" id="SSF82784">
    <property type="entry name" value="OsmC-like"/>
    <property type="match status" value="1"/>
</dbReference>
<organism evidence="1 2">
    <name type="scientific">Cercospora beticola</name>
    <name type="common">Sugarbeet leaf spot fungus</name>
    <dbReference type="NCBI Taxonomy" id="122368"/>
    <lineage>
        <taxon>Eukaryota</taxon>
        <taxon>Fungi</taxon>
        <taxon>Dikarya</taxon>
        <taxon>Ascomycota</taxon>
        <taxon>Pezizomycotina</taxon>
        <taxon>Dothideomycetes</taxon>
        <taxon>Dothideomycetidae</taxon>
        <taxon>Mycosphaerellales</taxon>
        <taxon>Mycosphaerellaceae</taxon>
        <taxon>Cercospora</taxon>
    </lineage>
</organism>
<dbReference type="Pfam" id="PF02566">
    <property type="entry name" value="OsmC"/>
    <property type="match status" value="1"/>
</dbReference>
<evidence type="ECO:0008006" key="3">
    <source>
        <dbReference type="Google" id="ProtNLM"/>
    </source>
</evidence>
<dbReference type="InterPro" id="IPR003718">
    <property type="entry name" value="OsmC/Ohr_fam"/>
</dbReference>
<accession>A0ABZ0NXW5</accession>
<gene>
    <name evidence="1" type="ORF">RHO25_009080</name>
</gene>
<dbReference type="PANTHER" id="PTHR35368:SF1">
    <property type="entry name" value="HYDROPEROXIDE REDUCTASE"/>
    <property type="match status" value="1"/>
</dbReference>
<dbReference type="EMBL" id="CP134188">
    <property type="protein sequence ID" value="WPB04434.1"/>
    <property type="molecule type" value="Genomic_DNA"/>
</dbReference>
<evidence type="ECO:0000313" key="2">
    <source>
        <dbReference type="Proteomes" id="UP001302367"/>
    </source>
</evidence>
<dbReference type="InterPro" id="IPR015946">
    <property type="entry name" value="KH_dom-like_a/b"/>
</dbReference>
<dbReference type="InterPro" id="IPR036102">
    <property type="entry name" value="OsmC/Ohrsf"/>
</dbReference>
<name>A0ABZ0NXW5_CERBT</name>
<proteinExistence type="predicted"/>
<sequence length="192" mass="20456">MAVLRSAAARPKALLASSAVISRPCIVRSPRQLSTTSPLESQGSTIPFEITGSGSGVAQKISIASSPHSITTDAYPAFGGKDAAPSPLHFNLTSLSSCTQVTGSIVAKDLGITLGKWAVQVKGQLDPSVLVQGKEGNANWNSITLEVQVEAEGVEESKFKQFASETERRCPVTQLFKRSGVEWQSRWENAKK</sequence>
<dbReference type="PANTHER" id="PTHR35368">
    <property type="entry name" value="HYDROPEROXIDE REDUCTASE"/>
    <property type="match status" value="1"/>
</dbReference>
<evidence type="ECO:0000313" key="1">
    <source>
        <dbReference type="EMBL" id="WPB04434.1"/>
    </source>
</evidence>
<dbReference type="RefSeq" id="XP_065459213.1">
    <property type="nucleotide sequence ID" value="XM_065603141.1"/>
</dbReference>
<keyword evidence="2" id="KW-1185">Reference proteome</keyword>
<protein>
    <recommendedName>
        <fullName evidence="3">OsmC-like protein</fullName>
    </recommendedName>
</protein>
<reference evidence="1 2" key="1">
    <citation type="submission" date="2023-09" db="EMBL/GenBank/DDBJ databases">
        <title>Complete-Gapless Cercospora beticola genome.</title>
        <authorList>
            <person name="Wyatt N.A."/>
            <person name="Spanner R.E."/>
            <person name="Bolton M.D."/>
        </authorList>
    </citation>
    <scope>NUCLEOTIDE SEQUENCE [LARGE SCALE GENOMIC DNA]</scope>
    <source>
        <strain evidence="1">Cb09-40</strain>
    </source>
</reference>
<dbReference type="InterPro" id="IPR052924">
    <property type="entry name" value="OsmC/Ohr_hydroprdx_reductase"/>
</dbReference>
<dbReference type="Proteomes" id="UP001302367">
    <property type="component" value="Chromosome 5"/>
</dbReference>
<dbReference type="Gene3D" id="3.30.300.20">
    <property type="match status" value="1"/>
</dbReference>